<gene>
    <name evidence="2" type="ORF">KIW84_052165</name>
</gene>
<name>A0A9D5AEK2_PEA</name>
<reference evidence="2 3" key="1">
    <citation type="journal article" date="2022" name="Nat. Genet.">
        <title>Improved pea reference genome and pan-genome highlight genomic features and evolutionary characteristics.</title>
        <authorList>
            <person name="Yang T."/>
            <person name="Liu R."/>
            <person name="Luo Y."/>
            <person name="Hu S."/>
            <person name="Wang D."/>
            <person name="Wang C."/>
            <person name="Pandey M.K."/>
            <person name="Ge S."/>
            <person name="Xu Q."/>
            <person name="Li N."/>
            <person name="Li G."/>
            <person name="Huang Y."/>
            <person name="Saxena R.K."/>
            <person name="Ji Y."/>
            <person name="Li M."/>
            <person name="Yan X."/>
            <person name="He Y."/>
            <person name="Liu Y."/>
            <person name="Wang X."/>
            <person name="Xiang C."/>
            <person name="Varshney R.K."/>
            <person name="Ding H."/>
            <person name="Gao S."/>
            <person name="Zong X."/>
        </authorList>
    </citation>
    <scope>NUCLEOTIDE SEQUENCE [LARGE SCALE GENOMIC DNA]</scope>
    <source>
        <strain evidence="2 3">cv. Zhongwan 6</strain>
    </source>
</reference>
<proteinExistence type="predicted"/>
<accession>A0A9D5AEK2</accession>
<evidence type="ECO:0000256" key="1">
    <source>
        <dbReference type="SAM" id="MobiDB-lite"/>
    </source>
</evidence>
<dbReference type="Gramene" id="Psat05G0216500-T1">
    <property type="protein sequence ID" value="KAI5405278.1"/>
    <property type="gene ID" value="KIW84_052165"/>
</dbReference>
<dbReference type="EMBL" id="JAMSHJ010000005">
    <property type="protein sequence ID" value="KAI5405278.1"/>
    <property type="molecule type" value="Genomic_DNA"/>
</dbReference>
<sequence length="160" mass="18075">MLTKLYCSLAVTIYRFVKIRNARESFTSHKAICGALLAWQLRDSSELEEFDETLVHFIYSASIGLNHEGEKRFRFSTVFNTASATKFANNGPVFLQGHTQFKGSNQTSHSKITGRTMDSHDNHSSSITSKTATAKNNKGYWLMVTCRGLVRHFQSVMQKS</sequence>
<feature type="compositionally biased region" description="Polar residues" evidence="1">
    <location>
        <begin position="102"/>
        <end position="113"/>
    </location>
</feature>
<dbReference type="Proteomes" id="UP001058974">
    <property type="component" value="Chromosome 5"/>
</dbReference>
<comment type="caution">
    <text evidence="2">The sequence shown here is derived from an EMBL/GenBank/DDBJ whole genome shotgun (WGS) entry which is preliminary data.</text>
</comment>
<evidence type="ECO:0000313" key="2">
    <source>
        <dbReference type="EMBL" id="KAI5405278.1"/>
    </source>
</evidence>
<evidence type="ECO:0000313" key="3">
    <source>
        <dbReference type="Proteomes" id="UP001058974"/>
    </source>
</evidence>
<keyword evidence="3" id="KW-1185">Reference proteome</keyword>
<organism evidence="2 3">
    <name type="scientific">Pisum sativum</name>
    <name type="common">Garden pea</name>
    <name type="synonym">Lathyrus oleraceus</name>
    <dbReference type="NCBI Taxonomy" id="3888"/>
    <lineage>
        <taxon>Eukaryota</taxon>
        <taxon>Viridiplantae</taxon>
        <taxon>Streptophyta</taxon>
        <taxon>Embryophyta</taxon>
        <taxon>Tracheophyta</taxon>
        <taxon>Spermatophyta</taxon>
        <taxon>Magnoliopsida</taxon>
        <taxon>eudicotyledons</taxon>
        <taxon>Gunneridae</taxon>
        <taxon>Pentapetalae</taxon>
        <taxon>rosids</taxon>
        <taxon>fabids</taxon>
        <taxon>Fabales</taxon>
        <taxon>Fabaceae</taxon>
        <taxon>Papilionoideae</taxon>
        <taxon>50 kb inversion clade</taxon>
        <taxon>NPAAA clade</taxon>
        <taxon>Hologalegina</taxon>
        <taxon>IRL clade</taxon>
        <taxon>Fabeae</taxon>
        <taxon>Lathyrus</taxon>
    </lineage>
</organism>
<protein>
    <submittedName>
        <fullName evidence="2">Uncharacterized protein</fullName>
    </submittedName>
</protein>
<dbReference type="AlphaFoldDB" id="A0A9D5AEK2"/>
<feature type="region of interest" description="Disordered" evidence="1">
    <location>
        <begin position="102"/>
        <end position="129"/>
    </location>
</feature>